<evidence type="ECO:0000313" key="1">
    <source>
        <dbReference type="EMBL" id="KAJ9117291.1"/>
    </source>
</evidence>
<dbReference type="Proteomes" id="UP001230649">
    <property type="component" value="Unassembled WGS sequence"/>
</dbReference>
<keyword evidence="2" id="KW-1185">Reference proteome</keyword>
<organism evidence="1 2">
    <name type="scientific">Naganishia adeliensis</name>
    <dbReference type="NCBI Taxonomy" id="92952"/>
    <lineage>
        <taxon>Eukaryota</taxon>
        <taxon>Fungi</taxon>
        <taxon>Dikarya</taxon>
        <taxon>Basidiomycota</taxon>
        <taxon>Agaricomycotina</taxon>
        <taxon>Tremellomycetes</taxon>
        <taxon>Filobasidiales</taxon>
        <taxon>Filobasidiaceae</taxon>
        <taxon>Naganishia</taxon>
    </lineage>
</organism>
<name>A0ACC2X0V9_9TREE</name>
<accession>A0ACC2X0V9</accession>
<reference evidence="1" key="1">
    <citation type="submission" date="2023-04" db="EMBL/GenBank/DDBJ databases">
        <title>Draft Genome sequencing of Naganishia species isolated from polar environments using Oxford Nanopore Technology.</title>
        <authorList>
            <person name="Leo P."/>
            <person name="Venkateswaran K."/>
        </authorList>
    </citation>
    <scope>NUCLEOTIDE SEQUENCE</scope>
    <source>
        <strain evidence="1">MNA-CCFEE 5262</strain>
    </source>
</reference>
<comment type="caution">
    <text evidence="1">The sequence shown here is derived from an EMBL/GenBank/DDBJ whole genome shotgun (WGS) entry which is preliminary data.</text>
</comment>
<protein>
    <submittedName>
        <fullName evidence="1">Uncharacterized protein</fullName>
    </submittedName>
</protein>
<sequence length="1139" mass="129739">MAKRRADEEDEDDDGLLSEDEETVSKKRPRTGAKSGVEEYDGLIALGEQQDADQARLAKRMKNGGTGSAEGGIIRAIYLENFLCHSRLSFTFGPNMNFIIGHNGSGKSAVLTALVVVLGGKSNSTGRGSGVKDFVKSGTDRALVRVTIRNDGADPFKFDEFGESIDIERSISKEGQTQYKIKGHTRQKALTGKQARVTLGHILDHYDIQVDNPMTVLNQDQSRHFLANADEGKKYGLFMEGTQLKQLQDAYVEMERRLQQMRENIKIIDANIPTLQEDAIKWSKELASMKNATAMKDRVHKLKQDLAWAYPIQKQGEMEVVEAEKAKLEEKLELAQEKVETAETKLAEHQAAMVAEEEERARIQAEIAEFHESIAELDRTFREGAKKIRETEANKNTLKRQIDGHDSFLSELVKKRDDEFRERGHEALQTRRAEFTEKKAKHQEMLDKIEREIPLTESALKDIYEQRNRIQQQVTEAAESRQAAQSHLQHVEGNLSSLRQRQGSGDPLAAFGRNLRAVYQAIDQAQWVHSKPIGPLGMHVSLKTSEAPYQRLLDTMLSSTLTSWAVRDGRDKRTLLSIFQQCISRNGTNGRETKQPPTIIEHAGELFDFTNGDFRHMHPTVLSKLDIDDEQVVRLLVNSNSIESIFCAPTRREADDVAKNFHRPGRTVQVWAADMFRVNSTRTGGLQSTVINGNSALSVLSKDIASEINSLQQQLAEAQVAFQSRSQEHDLKRRELQGVEAQYREADAKLKKLKSGRDRTEREMSKFDMELEQAVPADMTIFEENIEAQKRKIKSEVDQLVLLEIEIEDQRKALEPARLERERAKAQIVTQRERQDTIERRVGQADRIRKQAEADKAHWVKKHQQIATQVSDCEERIEVLRNEYERWHQAAMEYTEGQERIPEKGPDALQAELTAAEAALKKSNARHRYQLDYVEQMVHDATEVMEHAKKQEQELRVLCENLTQAHRRRQKSWHKMRAGFAETVKTNFHRHCARRNFTGEIDFLHEDKKLKMKVQTEEVVNRDGGRASMNKHNSKDPRALSGGETSFATICLLLSIWECVACPLRCLDEFDVFMDAHNRKLAMSLLMETARYQTDRQYILITPQDMAGVTFGPGVKAHKMPDPERGAGRQARLDFPTAT</sequence>
<proteinExistence type="predicted"/>
<evidence type="ECO:0000313" key="2">
    <source>
        <dbReference type="Proteomes" id="UP001230649"/>
    </source>
</evidence>
<gene>
    <name evidence="1" type="ORF">QFC20_000438</name>
</gene>
<dbReference type="EMBL" id="JASBWS010000002">
    <property type="protein sequence ID" value="KAJ9117291.1"/>
    <property type="molecule type" value="Genomic_DNA"/>
</dbReference>